<sequence length="163" mass="17997">MLRSRTGQVTKHDFADERVQHRWVNLRDSEEPLVLTREQVRDALGGRTADTRVEETALVAVELVTNALLHTRSGPTGMAMDVYEDTAVLWVHDGDKNTDAVRLRLLAESPSLDVAENGRGLRLVSALVTTWRVWPMSDGKAVVAEVALLERATVVPAPRNPAP</sequence>
<gene>
    <name evidence="1" type="ORF">H4N64_36285</name>
</gene>
<dbReference type="RefSeq" id="WP_186286854.1">
    <property type="nucleotide sequence ID" value="NZ_JACMSF010000061.1"/>
</dbReference>
<dbReference type="GO" id="GO:0005524">
    <property type="term" value="F:ATP binding"/>
    <property type="evidence" value="ECO:0007669"/>
    <property type="project" value="UniProtKB-KW"/>
</dbReference>
<dbReference type="Proteomes" id="UP000584670">
    <property type="component" value="Unassembled WGS sequence"/>
</dbReference>
<dbReference type="CDD" id="cd16936">
    <property type="entry name" value="HATPase_RsbW-like"/>
    <property type="match status" value="1"/>
</dbReference>
<name>A0A7X1JBU9_9ACTN</name>
<reference evidence="1 2" key="1">
    <citation type="submission" date="2020-08" db="EMBL/GenBank/DDBJ databases">
        <title>Streptomyces sp. PSKA01 genome sequencing and assembly.</title>
        <authorList>
            <person name="Mandal S."/>
            <person name="Maiti P.K."/>
            <person name="Das P."/>
        </authorList>
    </citation>
    <scope>NUCLEOTIDE SEQUENCE [LARGE SCALE GENOMIC DNA]</scope>
    <source>
        <strain evidence="1 2">PSKA01</strain>
    </source>
</reference>
<accession>A0A7X1JBU9</accession>
<dbReference type="InterPro" id="IPR036890">
    <property type="entry name" value="HATPase_C_sf"/>
</dbReference>
<dbReference type="EMBL" id="JACMSF010000061">
    <property type="protein sequence ID" value="MBC2906887.1"/>
    <property type="molecule type" value="Genomic_DNA"/>
</dbReference>
<keyword evidence="2" id="KW-1185">Reference proteome</keyword>
<dbReference type="InterPro" id="IPR050267">
    <property type="entry name" value="Anti-sigma-factor_SerPK"/>
</dbReference>
<keyword evidence="1" id="KW-0067">ATP-binding</keyword>
<keyword evidence="1" id="KW-0547">Nucleotide-binding</keyword>
<evidence type="ECO:0000313" key="2">
    <source>
        <dbReference type="Proteomes" id="UP000584670"/>
    </source>
</evidence>
<dbReference type="PANTHER" id="PTHR35526">
    <property type="entry name" value="ANTI-SIGMA-F FACTOR RSBW-RELATED"/>
    <property type="match status" value="1"/>
</dbReference>
<dbReference type="Gene3D" id="3.30.565.10">
    <property type="entry name" value="Histidine kinase-like ATPase, C-terminal domain"/>
    <property type="match status" value="1"/>
</dbReference>
<comment type="caution">
    <text evidence="1">The sequence shown here is derived from an EMBL/GenBank/DDBJ whole genome shotgun (WGS) entry which is preliminary data.</text>
</comment>
<dbReference type="AlphaFoldDB" id="A0A7X1JBU9"/>
<evidence type="ECO:0000313" key="1">
    <source>
        <dbReference type="EMBL" id="MBC2906887.1"/>
    </source>
</evidence>
<proteinExistence type="predicted"/>
<protein>
    <submittedName>
        <fullName evidence="1">ATP-binding protein</fullName>
    </submittedName>
</protein>
<dbReference type="PANTHER" id="PTHR35526:SF3">
    <property type="entry name" value="ANTI-SIGMA-F FACTOR RSBW"/>
    <property type="match status" value="1"/>
</dbReference>
<organism evidence="1 2">
    <name type="scientific">Streptomyces cupreus</name>
    <dbReference type="NCBI Taxonomy" id="2759956"/>
    <lineage>
        <taxon>Bacteria</taxon>
        <taxon>Bacillati</taxon>
        <taxon>Actinomycetota</taxon>
        <taxon>Actinomycetes</taxon>
        <taxon>Kitasatosporales</taxon>
        <taxon>Streptomycetaceae</taxon>
        <taxon>Streptomyces</taxon>
    </lineage>
</organism>
<dbReference type="SUPFAM" id="SSF55874">
    <property type="entry name" value="ATPase domain of HSP90 chaperone/DNA topoisomerase II/histidine kinase"/>
    <property type="match status" value="1"/>
</dbReference>